<organism evidence="1 2">
    <name type="scientific">Pelagerythrobacter marensis</name>
    <dbReference type="NCBI Taxonomy" id="543877"/>
    <lineage>
        <taxon>Bacteria</taxon>
        <taxon>Pseudomonadati</taxon>
        <taxon>Pseudomonadota</taxon>
        <taxon>Alphaproteobacteria</taxon>
        <taxon>Sphingomonadales</taxon>
        <taxon>Erythrobacteraceae</taxon>
        <taxon>Pelagerythrobacter</taxon>
    </lineage>
</organism>
<evidence type="ECO:0008006" key="3">
    <source>
        <dbReference type="Google" id="ProtNLM"/>
    </source>
</evidence>
<dbReference type="PROSITE" id="PS51257">
    <property type="entry name" value="PROKAR_LIPOPROTEIN"/>
    <property type="match status" value="1"/>
</dbReference>
<keyword evidence="2" id="KW-1185">Reference proteome</keyword>
<accession>A0ABZ2D8S8</accession>
<dbReference type="RefSeq" id="WP_338447412.1">
    <property type="nucleotide sequence ID" value="NZ_CP144918.1"/>
</dbReference>
<gene>
    <name evidence="1" type="ORF">V5F89_06410</name>
</gene>
<evidence type="ECO:0000313" key="1">
    <source>
        <dbReference type="EMBL" id="WWA48529.1"/>
    </source>
</evidence>
<protein>
    <recommendedName>
        <fullName evidence="3">Lipoprotein</fullName>
    </recommendedName>
</protein>
<dbReference type="EMBL" id="CP144918">
    <property type="protein sequence ID" value="WWA48529.1"/>
    <property type="molecule type" value="Genomic_DNA"/>
</dbReference>
<sequence>MTRSFIAAAALLSLAACQSGPEGPGGTARDAPGEAFSDIGVDETVTFTGTEPFWGGEVTGQSLTYSTPENIDGTTIAVERFAGNNGLGYSGSLDGQPFDMTVTPGECSDGMSDRTYPFTVTLRIGEEQRHGCAWSEDTPFSGPANP</sequence>
<evidence type="ECO:0000313" key="2">
    <source>
        <dbReference type="Proteomes" id="UP001335183"/>
    </source>
</evidence>
<reference evidence="1 2" key="1">
    <citation type="submission" date="2024-02" db="EMBL/GenBank/DDBJ databases">
        <title>The whole genome sequence of five bacterial samples isolated from Abu Dhabi Sabkha-shore region.</title>
        <authorList>
            <person name="Sudalaimuthuasari N."/>
            <person name="Sarfraz B."/>
            <person name="Tuyisabe J.D."/>
            <person name="Mugisha Ntwali L.D.M."/>
            <person name="Ali A.I.A.A."/>
            <person name="Almansoori S.Z.A."/>
            <person name="Alajami H.S.A."/>
            <person name="Almeqbaali A.A.S."/>
            <person name="Kundu B."/>
            <person name="Saeed E.E."/>
            <person name="Sukumarinath V."/>
            <person name="Mishra A.K."/>
            <person name="Hazzouri K.M."/>
            <person name="Almaskari R."/>
            <person name="Sharma A.K."/>
            <person name="Amiri K.M.A."/>
        </authorList>
    </citation>
    <scope>NUCLEOTIDE SEQUENCE [LARGE SCALE GENOMIC DNA]</scope>
    <source>
        <strain evidence="2">kcgeb_sd</strain>
    </source>
</reference>
<dbReference type="Proteomes" id="UP001335183">
    <property type="component" value="Chromosome"/>
</dbReference>
<name>A0ABZ2D8S8_9SPHN</name>
<proteinExistence type="predicted"/>